<dbReference type="EMBL" id="VIWP01000016">
    <property type="protein sequence ID" value="TWF44062.1"/>
    <property type="molecule type" value="Genomic_DNA"/>
</dbReference>
<gene>
    <name evidence="6" type="ORF">FHW37_11666</name>
</gene>
<dbReference type="Pfam" id="PF03466">
    <property type="entry name" value="LysR_substrate"/>
    <property type="match status" value="1"/>
</dbReference>
<dbReference type="PROSITE" id="PS50931">
    <property type="entry name" value="HTH_LYSR"/>
    <property type="match status" value="1"/>
</dbReference>
<dbReference type="SUPFAM" id="SSF46785">
    <property type="entry name" value="Winged helix' DNA-binding domain"/>
    <property type="match status" value="1"/>
</dbReference>
<evidence type="ECO:0000256" key="4">
    <source>
        <dbReference type="ARBA" id="ARBA00023163"/>
    </source>
</evidence>
<dbReference type="Gene3D" id="3.40.190.10">
    <property type="entry name" value="Periplasmic binding protein-like II"/>
    <property type="match status" value="2"/>
</dbReference>
<dbReference type="OrthoDB" id="8679465at2"/>
<dbReference type="InterPro" id="IPR005119">
    <property type="entry name" value="LysR_subst-bd"/>
</dbReference>
<dbReference type="InterPro" id="IPR036390">
    <property type="entry name" value="WH_DNA-bd_sf"/>
</dbReference>
<dbReference type="GO" id="GO:0032993">
    <property type="term" value="C:protein-DNA complex"/>
    <property type="evidence" value="ECO:0007669"/>
    <property type="project" value="TreeGrafter"/>
</dbReference>
<evidence type="ECO:0000313" key="6">
    <source>
        <dbReference type="EMBL" id="TWF44062.1"/>
    </source>
</evidence>
<keyword evidence="2" id="KW-0805">Transcription regulation</keyword>
<feature type="domain" description="HTH lysR-type" evidence="5">
    <location>
        <begin position="5"/>
        <end position="63"/>
    </location>
</feature>
<proteinExistence type="inferred from homology"/>
<comment type="similarity">
    <text evidence="1">Belongs to the LysR transcriptional regulatory family.</text>
</comment>
<dbReference type="PANTHER" id="PTHR30346">
    <property type="entry name" value="TRANSCRIPTIONAL DUAL REGULATOR HCAR-RELATED"/>
    <property type="match status" value="1"/>
</dbReference>
<organism evidence="6 7">
    <name type="scientific">Neorhizobium alkalisoli</name>
    <dbReference type="NCBI Taxonomy" id="528178"/>
    <lineage>
        <taxon>Bacteria</taxon>
        <taxon>Pseudomonadati</taxon>
        <taxon>Pseudomonadota</taxon>
        <taxon>Alphaproteobacteria</taxon>
        <taxon>Hyphomicrobiales</taxon>
        <taxon>Rhizobiaceae</taxon>
        <taxon>Rhizobium/Agrobacterium group</taxon>
        <taxon>Neorhizobium</taxon>
    </lineage>
</organism>
<evidence type="ECO:0000259" key="5">
    <source>
        <dbReference type="PROSITE" id="PS50931"/>
    </source>
</evidence>
<evidence type="ECO:0000256" key="1">
    <source>
        <dbReference type="ARBA" id="ARBA00009437"/>
    </source>
</evidence>
<dbReference type="GO" id="GO:0003677">
    <property type="term" value="F:DNA binding"/>
    <property type="evidence" value="ECO:0007669"/>
    <property type="project" value="UniProtKB-KW"/>
</dbReference>
<evidence type="ECO:0000313" key="7">
    <source>
        <dbReference type="Proteomes" id="UP000320653"/>
    </source>
</evidence>
<name>A0A561Q117_9HYPH</name>
<dbReference type="PRINTS" id="PR00039">
    <property type="entry name" value="HTHLYSR"/>
</dbReference>
<dbReference type="Proteomes" id="UP000320653">
    <property type="component" value="Unassembled WGS sequence"/>
</dbReference>
<dbReference type="GO" id="GO:0003700">
    <property type="term" value="F:DNA-binding transcription factor activity"/>
    <property type="evidence" value="ECO:0007669"/>
    <property type="project" value="InterPro"/>
</dbReference>
<dbReference type="AlphaFoldDB" id="A0A561Q117"/>
<evidence type="ECO:0000256" key="3">
    <source>
        <dbReference type="ARBA" id="ARBA00023125"/>
    </source>
</evidence>
<evidence type="ECO:0000256" key="2">
    <source>
        <dbReference type="ARBA" id="ARBA00023015"/>
    </source>
</evidence>
<dbReference type="PANTHER" id="PTHR30346:SF0">
    <property type="entry name" value="HCA OPERON TRANSCRIPTIONAL ACTIVATOR HCAR"/>
    <property type="match status" value="1"/>
</dbReference>
<sequence length="300" mass="32801">MPVPFNLRQVGYALAVADKGSTAAAARALNVSQPSVSQAVTQLEAHFGQALFRRTSGHGLQVTPFGRSKIPEFRRLLDQAEWVFSARPADMVAHKLTLGVFSTVGPRYVPRLVRLFAERFPGSRVELVEDDLRGLVEGLTSGRIDLAVMYDVGLPAGLHLTSLKEVRPYALVHEGHPLADNKTVFVRDLLQDPLILISLPHSRGFFLSIAQSQGLPVTIALETKSIEMVRSMVANKLGFSLLATDIAHDATYDGQGVRRLEISDDIPPHKIVLAASASLPLTEASKAFRDLTLETFEVEF</sequence>
<keyword evidence="4" id="KW-0804">Transcription</keyword>
<reference evidence="6 7" key="1">
    <citation type="submission" date="2019-06" db="EMBL/GenBank/DDBJ databases">
        <title>Sorghum-associated microbial communities from plants grown in Nebraska, USA.</title>
        <authorList>
            <person name="Schachtman D."/>
        </authorList>
    </citation>
    <scope>NUCLEOTIDE SEQUENCE [LARGE SCALE GENOMIC DNA]</scope>
    <source>
        <strain evidence="6 7">1225</strain>
    </source>
</reference>
<comment type="caution">
    <text evidence="6">The sequence shown here is derived from an EMBL/GenBank/DDBJ whole genome shotgun (WGS) entry which is preliminary data.</text>
</comment>
<dbReference type="Pfam" id="PF00126">
    <property type="entry name" value="HTH_1"/>
    <property type="match status" value="1"/>
</dbReference>
<keyword evidence="7" id="KW-1185">Reference proteome</keyword>
<dbReference type="Gene3D" id="1.10.10.10">
    <property type="entry name" value="Winged helix-like DNA-binding domain superfamily/Winged helix DNA-binding domain"/>
    <property type="match status" value="1"/>
</dbReference>
<dbReference type="InterPro" id="IPR000847">
    <property type="entry name" value="LysR_HTH_N"/>
</dbReference>
<dbReference type="InterPro" id="IPR036388">
    <property type="entry name" value="WH-like_DNA-bd_sf"/>
</dbReference>
<accession>A0A561Q117</accession>
<dbReference type="SUPFAM" id="SSF53850">
    <property type="entry name" value="Periplasmic binding protein-like II"/>
    <property type="match status" value="1"/>
</dbReference>
<keyword evidence="3 6" id="KW-0238">DNA-binding</keyword>
<protein>
    <submittedName>
        <fullName evidence="6">DNA-binding transcriptional LysR family regulator</fullName>
    </submittedName>
</protein>